<dbReference type="EMBL" id="JPWV03000021">
    <property type="protein sequence ID" value="KAG2530161.1"/>
    <property type="molecule type" value="Genomic_DNA"/>
</dbReference>
<evidence type="ECO:0000313" key="6">
    <source>
        <dbReference type="EMBL" id="RLN20252.1"/>
    </source>
</evidence>
<evidence type="ECO:0000313" key="8">
    <source>
        <dbReference type="Proteomes" id="UP000285624"/>
    </source>
</evidence>
<dbReference type="InterPro" id="IPR051609">
    <property type="entry name" value="NmrA/Isoflavone_reductase-like"/>
</dbReference>
<dbReference type="Pfam" id="PF05368">
    <property type="entry name" value="NmrA"/>
    <property type="match status" value="1"/>
</dbReference>
<organism evidence="7 8">
    <name type="scientific">Phytophthora kernoviae</name>
    <dbReference type="NCBI Taxonomy" id="325452"/>
    <lineage>
        <taxon>Eukaryota</taxon>
        <taxon>Sar</taxon>
        <taxon>Stramenopiles</taxon>
        <taxon>Oomycota</taxon>
        <taxon>Peronosporomycetes</taxon>
        <taxon>Peronosporales</taxon>
        <taxon>Peronosporaceae</taxon>
        <taxon>Phytophthora</taxon>
    </lineage>
</organism>
<comment type="caution">
    <text evidence="7">The sequence shown here is derived from an EMBL/GenBank/DDBJ whole genome shotgun (WGS) entry which is preliminary data.</text>
</comment>
<dbReference type="Proteomes" id="UP000785171">
    <property type="component" value="Unassembled WGS sequence"/>
</dbReference>
<evidence type="ECO:0000313" key="5">
    <source>
        <dbReference type="EMBL" id="KAG2530264.1"/>
    </source>
</evidence>
<evidence type="ECO:0000313" key="7">
    <source>
        <dbReference type="EMBL" id="RLN83582.1"/>
    </source>
</evidence>
<reference evidence="4" key="1">
    <citation type="journal article" date="2015" name="Genom Data">
        <title>Genome sequences of six Phytophthora species associated with forests in New Zealand.</title>
        <authorList>
            <person name="Studholme D.J."/>
            <person name="McDougal R.L."/>
            <person name="Sambles C."/>
            <person name="Hansen E."/>
            <person name="Hardy G."/>
            <person name="Grant M."/>
            <person name="Ganley R.J."/>
            <person name="Williams N.M."/>
        </authorList>
    </citation>
    <scope>NUCLEOTIDE SEQUENCE</scope>
    <source>
        <strain evidence="4">NZFS 2646</strain>
        <strain evidence="5">NZFS 3630</strain>
    </source>
</reference>
<dbReference type="Proteomes" id="UP000285624">
    <property type="component" value="Unassembled WGS sequence"/>
</dbReference>
<dbReference type="Gene3D" id="3.90.25.10">
    <property type="entry name" value="UDP-galactose 4-epimerase, domain 1"/>
    <property type="match status" value="1"/>
</dbReference>
<gene>
    <name evidence="6" type="ORF">BBI17_001959</name>
    <name evidence="7" type="ORF">BBO99_00001991</name>
    <name evidence="4" type="ORF">JM16_001672</name>
    <name evidence="5" type="ORF">JM18_001842</name>
</gene>
<evidence type="ECO:0000313" key="4">
    <source>
        <dbReference type="EMBL" id="KAG2530161.1"/>
    </source>
</evidence>
<dbReference type="InterPro" id="IPR036291">
    <property type="entry name" value="NAD(P)-bd_dom_sf"/>
</dbReference>
<evidence type="ECO:0000259" key="3">
    <source>
        <dbReference type="Pfam" id="PF05368"/>
    </source>
</evidence>
<evidence type="ECO:0000313" key="9">
    <source>
        <dbReference type="Proteomes" id="UP000285883"/>
    </source>
</evidence>
<dbReference type="STRING" id="325452.A0A3R7K2D1"/>
<keyword evidence="2" id="KW-0560">Oxidoreductase</keyword>
<dbReference type="EMBL" id="MAYM02001410">
    <property type="protein sequence ID" value="RLN20252.1"/>
    <property type="molecule type" value="Genomic_DNA"/>
</dbReference>
<accession>A0A3R7K2D1</accession>
<name>A0A3R7K2D1_9STRA</name>
<reference evidence="4" key="3">
    <citation type="submission" date="2020-06" db="EMBL/GenBank/DDBJ databases">
        <authorList>
            <person name="Studholme D.J."/>
        </authorList>
    </citation>
    <scope>NUCLEOTIDE SEQUENCE</scope>
    <source>
        <strain evidence="4">NZFS 2646</strain>
        <strain evidence="5">NZFS 3630</strain>
    </source>
</reference>
<dbReference type="PANTHER" id="PTHR47706:SF4">
    <property type="entry name" value="NMRA-LIKE DOMAIN-CONTAINING PROTEIN"/>
    <property type="match status" value="1"/>
</dbReference>
<protein>
    <recommendedName>
        <fullName evidence="3">NmrA-like domain-containing protein</fullName>
    </recommendedName>
</protein>
<dbReference type="InterPro" id="IPR008030">
    <property type="entry name" value="NmrA-like"/>
</dbReference>
<dbReference type="SUPFAM" id="SSF51735">
    <property type="entry name" value="NAD(P)-binding Rossmann-fold domains"/>
    <property type="match status" value="1"/>
</dbReference>
<dbReference type="Proteomes" id="UP000285883">
    <property type="component" value="Unassembled WGS sequence"/>
</dbReference>
<reference evidence="8 9" key="2">
    <citation type="submission" date="2018-07" db="EMBL/GenBank/DDBJ databases">
        <title>Genome sequencing of oomycete isolates from Chile give support for New Zealand origin for Phytophthora kernoviae and make available the first Nothophytophthora sp. genome.</title>
        <authorList>
            <person name="Studholme D.J."/>
            <person name="Sanfuentes E."/>
            <person name="Panda P."/>
            <person name="Hill R."/>
            <person name="Sambles C."/>
            <person name="Grant M."/>
            <person name="Williams N.M."/>
            <person name="Mcdougal R.L."/>
        </authorList>
    </citation>
    <scope>NUCLEOTIDE SEQUENCE [LARGE SCALE GENOMIC DNA]</scope>
    <source>
        <strain evidence="6">Chile2</strain>
        <strain evidence="7">Chile4</strain>
    </source>
</reference>
<feature type="domain" description="NmrA-like" evidence="3">
    <location>
        <begin position="9"/>
        <end position="277"/>
    </location>
</feature>
<dbReference type="EMBL" id="JPWU03000033">
    <property type="protein sequence ID" value="KAG2530264.1"/>
    <property type="molecule type" value="Genomic_DNA"/>
</dbReference>
<dbReference type="Proteomes" id="UP000792063">
    <property type="component" value="Unassembled WGS sequence"/>
</dbReference>
<dbReference type="EMBL" id="MBDN02000031">
    <property type="protein sequence ID" value="RLN83582.1"/>
    <property type="molecule type" value="Genomic_DNA"/>
</dbReference>
<proteinExistence type="predicted"/>
<dbReference type="Gene3D" id="3.40.50.720">
    <property type="entry name" value="NAD(P)-binding Rossmann-like Domain"/>
    <property type="match status" value="1"/>
</dbReference>
<dbReference type="GO" id="GO:0016491">
    <property type="term" value="F:oxidoreductase activity"/>
    <property type="evidence" value="ECO:0007669"/>
    <property type="project" value="UniProtKB-KW"/>
</dbReference>
<dbReference type="AlphaFoldDB" id="A0A3R7K2D1"/>
<dbReference type="PANTHER" id="PTHR47706">
    <property type="entry name" value="NMRA-LIKE FAMILY PROTEIN"/>
    <property type="match status" value="1"/>
</dbReference>
<sequence length="279" mass="30682">MPTFTKFAIAGAGGVGSGVVDGLLKANATVTILTRDDTKAELQPFKQRGATLVKVDYDDEGSLKEALAGFEVVFCAIQAFNHASQFAVARAAKAVGIQLFVPTEFGMVDEDGPNITKQNIRDQLKELELPYALFHSGLWAEYMPFFPGYNFSEGVMTVVGDGTKKISIVTRTDLSRFIAHVLITAPKSSLEWARFSIESDRMSPKEIAALAETKLGKKIELKFVDYEETKKNYETDVMAYLMTRIGDGRAVSGTVEEAKATVAKYFPDWNPTSYEAFIV</sequence>
<keyword evidence="8" id="KW-1185">Reference proteome</keyword>
<evidence type="ECO:0000256" key="1">
    <source>
        <dbReference type="ARBA" id="ARBA00022857"/>
    </source>
</evidence>
<evidence type="ECO:0000256" key="2">
    <source>
        <dbReference type="ARBA" id="ARBA00023002"/>
    </source>
</evidence>
<keyword evidence="1" id="KW-0521">NADP</keyword>